<dbReference type="RefSeq" id="WP_344659091.1">
    <property type="nucleotide sequence ID" value="NZ_BAAAQM010000026.1"/>
</dbReference>
<evidence type="ECO:0000256" key="10">
    <source>
        <dbReference type="ARBA" id="ARBA00031367"/>
    </source>
</evidence>
<evidence type="ECO:0000313" key="14">
    <source>
        <dbReference type="Proteomes" id="UP001499854"/>
    </source>
</evidence>
<organism evidence="13 14">
    <name type="scientific">Catenulispora subtropica</name>
    <dbReference type="NCBI Taxonomy" id="450798"/>
    <lineage>
        <taxon>Bacteria</taxon>
        <taxon>Bacillati</taxon>
        <taxon>Actinomycetota</taxon>
        <taxon>Actinomycetes</taxon>
        <taxon>Catenulisporales</taxon>
        <taxon>Catenulisporaceae</taxon>
        <taxon>Catenulispora</taxon>
    </lineage>
</organism>
<dbReference type="EMBL" id="BAAAQM010000026">
    <property type="protein sequence ID" value="GAA1979273.1"/>
    <property type="molecule type" value="Genomic_DNA"/>
</dbReference>
<dbReference type="Gene3D" id="3.40.50.720">
    <property type="entry name" value="NAD(P)-binding Rossmann-like Domain"/>
    <property type="match status" value="1"/>
</dbReference>
<dbReference type="Gene3D" id="3.90.25.10">
    <property type="entry name" value="UDP-galactose 4-epimerase, domain 1"/>
    <property type="match status" value="1"/>
</dbReference>
<evidence type="ECO:0000256" key="3">
    <source>
        <dbReference type="ARBA" id="ARBA00004947"/>
    </source>
</evidence>
<dbReference type="InterPro" id="IPR036291">
    <property type="entry name" value="NAD(P)-bd_dom_sf"/>
</dbReference>
<evidence type="ECO:0000256" key="1">
    <source>
        <dbReference type="ARBA" id="ARBA00000083"/>
    </source>
</evidence>
<accession>A0ABP5DFK9</accession>
<evidence type="ECO:0000256" key="8">
    <source>
        <dbReference type="ARBA" id="ARBA00023235"/>
    </source>
</evidence>
<dbReference type="Proteomes" id="UP001499854">
    <property type="component" value="Unassembled WGS sequence"/>
</dbReference>
<dbReference type="InterPro" id="IPR001509">
    <property type="entry name" value="Epimerase_deHydtase"/>
</dbReference>
<dbReference type="PANTHER" id="PTHR43725:SF53">
    <property type="entry name" value="UDP-ARABINOSE 4-EPIMERASE 1"/>
    <property type="match status" value="1"/>
</dbReference>
<evidence type="ECO:0000256" key="5">
    <source>
        <dbReference type="ARBA" id="ARBA00013189"/>
    </source>
</evidence>
<evidence type="ECO:0000259" key="12">
    <source>
        <dbReference type="Pfam" id="PF01370"/>
    </source>
</evidence>
<reference evidence="14" key="1">
    <citation type="journal article" date="2019" name="Int. J. Syst. Evol. Microbiol.">
        <title>The Global Catalogue of Microorganisms (GCM) 10K type strain sequencing project: providing services to taxonomists for standard genome sequencing and annotation.</title>
        <authorList>
            <consortium name="The Broad Institute Genomics Platform"/>
            <consortium name="The Broad Institute Genome Sequencing Center for Infectious Disease"/>
            <person name="Wu L."/>
            <person name="Ma J."/>
        </authorList>
    </citation>
    <scope>NUCLEOTIDE SEQUENCE [LARGE SCALE GENOMIC DNA]</scope>
    <source>
        <strain evidence="14">JCM 16013</strain>
    </source>
</reference>
<comment type="pathway">
    <text evidence="3">Carbohydrate metabolism; galactose metabolism.</text>
</comment>
<keyword evidence="8" id="KW-0413">Isomerase</keyword>
<keyword evidence="14" id="KW-1185">Reference proteome</keyword>
<comment type="cofactor">
    <cofactor evidence="2">
        <name>NAD(+)</name>
        <dbReference type="ChEBI" id="CHEBI:57540"/>
    </cofactor>
</comment>
<dbReference type="SUPFAM" id="SSF51735">
    <property type="entry name" value="NAD(P)-binding Rossmann-fold domains"/>
    <property type="match status" value="1"/>
</dbReference>
<gene>
    <name evidence="13" type="primary">galE_2</name>
    <name evidence="13" type="ORF">GCM10009838_45310</name>
</gene>
<evidence type="ECO:0000313" key="13">
    <source>
        <dbReference type="EMBL" id="GAA1979273.1"/>
    </source>
</evidence>
<comment type="similarity">
    <text evidence="4">Belongs to the NAD(P)-dependent epimerase/dehydratase family.</text>
</comment>
<evidence type="ECO:0000256" key="4">
    <source>
        <dbReference type="ARBA" id="ARBA00007637"/>
    </source>
</evidence>
<dbReference type="Pfam" id="PF01370">
    <property type="entry name" value="Epimerase"/>
    <property type="match status" value="1"/>
</dbReference>
<dbReference type="InterPro" id="IPR005886">
    <property type="entry name" value="UDP_G4E"/>
</dbReference>
<dbReference type="PANTHER" id="PTHR43725">
    <property type="entry name" value="UDP-GLUCOSE 4-EPIMERASE"/>
    <property type="match status" value="1"/>
</dbReference>
<keyword evidence="9" id="KW-0119">Carbohydrate metabolism</keyword>
<evidence type="ECO:0000256" key="11">
    <source>
        <dbReference type="ARBA" id="ARBA00033067"/>
    </source>
</evidence>
<comment type="catalytic activity">
    <reaction evidence="1">
        <text>UDP-alpha-D-glucose = UDP-alpha-D-galactose</text>
        <dbReference type="Rhea" id="RHEA:22168"/>
        <dbReference type="ChEBI" id="CHEBI:58885"/>
        <dbReference type="ChEBI" id="CHEBI:66914"/>
        <dbReference type="EC" id="5.1.3.2"/>
    </reaction>
</comment>
<evidence type="ECO:0000256" key="7">
    <source>
        <dbReference type="ARBA" id="ARBA00023027"/>
    </source>
</evidence>
<protein>
    <recommendedName>
        <fullName evidence="6">UDP-glucose 4-epimerase</fullName>
        <ecNumber evidence="5">5.1.3.2</ecNumber>
    </recommendedName>
    <alternativeName>
        <fullName evidence="11">Galactowaldenase</fullName>
    </alternativeName>
    <alternativeName>
        <fullName evidence="10">UDP-galactose 4-epimerase</fullName>
    </alternativeName>
</protein>
<comment type="caution">
    <text evidence="13">The sequence shown here is derived from an EMBL/GenBank/DDBJ whole genome shotgun (WGS) entry which is preliminary data.</text>
</comment>
<evidence type="ECO:0000256" key="9">
    <source>
        <dbReference type="ARBA" id="ARBA00023277"/>
    </source>
</evidence>
<proteinExistence type="inferred from homology"/>
<name>A0ABP5DFK9_9ACTN</name>
<dbReference type="EC" id="5.1.3.2" evidence="5"/>
<dbReference type="NCBIfam" id="TIGR01179">
    <property type="entry name" value="galE"/>
    <property type="match status" value="1"/>
</dbReference>
<sequence length="319" mass="33421">MTWLVTGGAGYIGAHVVAALRADGRSVVVLDDLSTGLKERVPDGVPLVVGSVLDRAVLDAAIAEHGVRGVVHLAGKKRVDESVAEPLRYFHENVEGLRVLLTAIADHGVGALVFSSSAAVYGMPDVDRVTERTPCVPLSPYGLTKLVGEQMIAAAAAAHGFAHVSIRYFNVAGAATPELGDRGAANLIPMVFERIAAGLPPRVFGDDYPTPDGTCIRDYIHVSDLAEAHVAAVRRLAADPATALVVNAGRGVGVSVREIIATVGAVVGDPELRGVVEARRPGDPARSVAAADLIRAELGWSARLDVRDMVESAWASWTR</sequence>
<feature type="domain" description="NAD-dependent epimerase/dehydratase" evidence="12">
    <location>
        <begin position="3"/>
        <end position="241"/>
    </location>
</feature>
<evidence type="ECO:0000256" key="2">
    <source>
        <dbReference type="ARBA" id="ARBA00001911"/>
    </source>
</evidence>
<keyword evidence="7" id="KW-0520">NAD</keyword>
<evidence type="ECO:0000256" key="6">
    <source>
        <dbReference type="ARBA" id="ARBA00018569"/>
    </source>
</evidence>